<dbReference type="InterPro" id="IPR011894">
    <property type="entry name" value="PorC_KorC"/>
</dbReference>
<dbReference type="RefSeq" id="WP_193805817.1">
    <property type="nucleotide sequence ID" value="NZ_CP087714.1"/>
</dbReference>
<organism evidence="5 6">
    <name type="scientific">Geoglobus acetivorans</name>
    <dbReference type="NCBI Taxonomy" id="565033"/>
    <lineage>
        <taxon>Archaea</taxon>
        <taxon>Methanobacteriati</taxon>
        <taxon>Methanobacteriota</taxon>
        <taxon>Archaeoglobi</taxon>
        <taxon>Archaeoglobales</taxon>
        <taxon>Archaeoglobaceae</taxon>
        <taxon>Geoglobus</taxon>
    </lineage>
</organism>
<dbReference type="NCBIfam" id="NF006321">
    <property type="entry name" value="PRK08534.1"/>
    <property type="match status" value="1"/>
</dbReference>
<keyword evidence="6" id="KW-1185">Reference proteome</keyword>
<dbReference type="InterPro" id="IPR051626">
    <property type="entry name" value="Oxidoreductase_gamma_subunit"/>
</dbReference>
<feature type="domain" description="Pyruvate/ketoisovalerate oxidoreductase catalytic" evidence="4">
    <location>
        <begin position="13"/>
        <end position="181"/>
    </location>
</feature>
<name>A0ABZ3H4K1_GEOAI</name>
<dbReference type="Gene3D" id="3.40.920.10">
    <property type="entry name" value="Pyruvate-ferredoxin oxidoreductase, PFOR, domain III"/>
    <property type="match status" value="1"/>
</dbReference>
<accession>A0ABZ3H4K1</accession>
<dbReference type="NCBIfam" id="TIGR02175">
    <property type="entry name" value="PorC_KorC"/>
    <property type="match status" value="1"/>
</dbReference>
<keyword evidence="2" id="KW-0560">Oxidoreductase</keyword>
<dbReference type="PANTHER" id="PTHR43366:SF1">
    <property type="entry name" value="PYRUVATE SYNTHASE SUBUNIT PORC"/>
    <property type="match status" value="1"/>
</dbReference>
<proteinExistence type="predicted"/>
<dbReference type="EMBL" id="CP087714">
    <property type="protein sequence ID" value="XAT64493.1"/>
    <property type="molecule type" value="Genomic_DNA"/>
</dbReference>
<dbReference type="SUPFAM" id="SSF53323">
    <property type="entry name" value="Pyruvate-ferredoxin oxidoreductase, PFOR, domain III"/>
    <property type="match status" value="1"/>
</dbReference>
<evidence type="ECO:0000313" key="6">
    <source>
        <dbReference type="Proteomes" id="UP001492541"/>
    </source>
</evidence>
<evidence type="ECO:0000256" key="3">
    <source>
        <dbReference type="ARBA" id="ARBA00049357"/>
    </source>
</evidence>
<evidence type="ECO:0000259" key="4">
    <source>
        <dbReference type="Pfam" id="PF01558"/>
    </source>
</evidence>
<keyword evidence="5" id="KW-0670">Pyruvate</keyword>
<comment type="catalytic activity">
    <reaction evidence="3">
        <text>2 oxidized [2Fe-2S]-[ferredoxin] + pyruvate + CoA = 2 reduced [2Fe-2S]-[ferredoxin] + acetyl-CoA + CO2 + H(+)</text>
        <dbReference type="Rhea" id="RHEA:12765"/>
        <dbReference type="Rhea" id="RHEA-COMP:10000"/>
        <dbReference type="Rhea" id="RHEA-COMP:10001"/>
        <dbReference type="ChEBI" id="CHEBI:15361"/>
        <dbReference type="ChEBI" id="CHEBI:15378"/>
        <dbReference type="ChEBI" id="CHEBI:16526"/>
        <dbReference type="ChEBI" id="CHEBI:33737"/>
        <dbReference type="ChEBI" id="CHEBI:33738"/>
        <dbReference type="ChEBI" id="CHEBI:57287"/>
        <dbReference type="ChEBI" id="CHEBI:57288"/>
        <dbReference type="EC" id="1.2.7.1"/>
    </reaction>
</comment>
<dbReference type="InterPro" id="IPR019752">
    <property type="entry name" value="Pyrv/ketoisovalerate_OxRed_cat"/>
</dbReference>
<evidence type="ECO:0000313" key="5">
    <source>
        <dbReference type="EMBL" id="XAT64493.1"/>
    </source>
</evidence>
<protein>
    <recommendedName>
        <fullName evidence="1">pyruvate synthase</fullName>
        <ecNumber evidence="1">1.2.7.1</ecNumber>
    </recommendedName>
</protein>
<evidence type="ECO:0000256" key="1">
    <source>
        <dbReference type="ARBA" id="ARBA00012822"/>
    </source>
</evidence>
<dbReference type="Proteomes" id="UP001492541">
    <property type="component" value="Chromosome"/>
</dbReference>
<dbReference type="GeneID" id="90448769"/>
<dbReference type="Pfam" id="PF01558">
    <property type="entry name" value="POR"/>
    <property type="match status" value="1"/>
</dbReference>
<dbReference type="PANTHER" id="PTHR43366">
    <property type="entry name" value="PYRUVATE SYNTHASE SUBUNIT PORC"/>
    <property type="match status" value="1"/>
</dbReference>
<evidence type="ECO:0000256" key="2">
    <source>
        <dbReference type="ARBA" id="ARBA00023002"/>
    </source>
</evidence>
<sequence length="189" mass="20643">MDILKEVRFHGRGGQGAVTAADILAVAGFKDGYYTLSFPMFGAEKRGTPVVSFLRISDEPIVIRDEVKNPDFVVVMDPSLVDVVDVLAGIKDGGIAIINYPKGSEDLKQKLGKDVEVHAINATKMAMEILGRPITNTAMVGAFVGATGIVKIESVEETIMEWFGNKDIAEKNVRLVREAYDHMKEVCGW</sequence>
<reference evidence="5 6" key="1">
    <citation type="submission" date="2021-11" db="EMBL/GenBank/DDBJ databases">
        <title>Whole genome of Geoglobus acetivorans.</title>
        <authorList>
            <person name="Liu D."/>
        </authorList>
    </citation>
    <scope>NUCLEOTIDE SEQUENCE [LARGE SCALE GENOMIC DNA]</scope>
    <source>
        <strain evidence="5 6">SBH6</strain>
    </source>
</reference>
<dbReference type="InterPro" id="IPR002869">
    <property type="entry name" value="Pyrv_flavodox_OxRed_cen"/>
</dbReference>
<dbReference type="EC" id="1.2.7.1" evidence="1"/>
<gene>
    <name evidence="5" type="ORF">LPQ35_03750</name>
</gene>